<organism evidence="6 7">
    <name type="scientific">Dyadobacter fermentans</name>
    <dbReference type="NCBI Taxonomy" id="94254"/>
    <lineage>
        <taxon>Bacteria</taxon>
        <taxon>Pseudomonadati</taxon>
        <taxon>Bacteroidota</taxon>
        <taxon>Cytophagia</taxon>
        <taxon>Cytophagales</taxon>
        <taxon>Spirosomataceae</taxon>
        <taxon>Dyadobacter</taxon>
    </lineage>
</organism>
<dbReference type="PANTHER" id="PTHR42852:SF6">
    <property type="entry name" value="THIOL:DISULFIDE INTERCHANGE PROTEIN DSBE"/>
    <property type="match status" value="1"/>
</dbReference>
<accession>A0ABU1R8H7</accession>
<keyword evidence="7" id="KW-1185">Reference proteome</keyword>
<evidence type="ECO:0000256" key="1">
    <source>
        <dbReference type="ARBA" id="ARBA00004196"/>
    </source>
</evidence>
<dbReference type="CDD" id="cd02966">
    <property type="entry name" value="TlpA_like_family"/>
    <property type="match status" value="1"/>
</dbReference>
<dbReference type="EMBL" id="JAVDTI010000011">
    <property type="protein sequence ID" value="MDR6809668.1"/>
    <property type="molecule type" value="Genomic_DNA"/>
</dbReference>
<dbReference type="PANTHER" id="PTHR42852">
    <property type="entry name" value="THIOL:DISULFIDE INTERCHANGE PROTEIN DSBE"/>
    <property type="match status" value="1"/>
</dbReference>
<dbReference type="Gene3D" id="3.40.30.10">
    <property type="entry name" value="Glutaredoxin"/>
    <property type="match status" value="1"/>
</dbReference>
<protein>
    <submittedName>
        <fullName evidence="6">Peroxiredoxin</fullName>
    </submittedName>
</protein>
<reference evidence="6 7" key="1">
    <citation type="submission" date="2023-07" db="EMBL/GenBank/DDBJ databases">
        <title>Sorghum-associated microbial communities from plants grown in Nebraska, USA.</title>
        <authorList>
            <person name="Schachtman D."/>
        </authorList>
    </citation>
    <scope>NUCLEOTIDE SEQUENCE [LARGE SCALE GENOMIC DNA]</scope>
    <source>
        <strain evidence="6 7">BE57</strain>
    </source>
</reference>
<evidence type="ECO:0000256" key="2">
    <source>
        <dbReference type="ARBA" id="ARBA00022748"/>
    </source>
</evidence>
<keyword evidence="4" id="KW-0676">Redox-active center</keyword>
<dbReference type="SUPFAM" id="SSF52833">
    <property type="entry name" value="Thioredoxin-like"/>
    <property type="match status" value="1"/>
</dbReference>
<proteinExistence type="predicted"/>
<gene>
    <name evidence="6" type="ORF">J2W84_006744</name>
</gene>
<dbReference type="InterPro" id="IPR013766">
    <property type="entry name" value="Thioredoxin_domain"/>
</dbReference>
<dbReference type="InterPro" id="IPR012336">
    <property type="entry name" value="Thioredoxin-like_fold"/>
</dbReference>
<dbReference type="InterPro" id="IPR036249">
    <property type="entry name" value="Thioredoxin-like_sf"/>
</dbReference>
<dbReference type="RefSeq" id="WP_309993430.1">
    <property type="nucleotide sequence ID" value="NZ_JAVDTI010000011.1"/>
</dbReference>
<name>A0ABU1R8H7_9BACT</name>
<evidence type="ECO:0000259" key="5">
    <source>
        <dbReference type="PROSITE" id="PS51352"/>
    </source>
</evidence>
<evidence type="ECO:0000256" key="3">
    <source>
        <dbReference type="ARBA" id="ARBA00023157"/>
    </source>
</evidence>
<evidence type="ECO:0000256" key="4">
    <source>
        <dbReference type="ARBA" id="ARBA00023284"/>
    </source>
</evidence>
<keyword evidence="3" id="KW-1015">Disulfide bond</keyword>
<comment type="caution">
    <text evidence="6">The sequence shown here is derived from an EMBL/GenBank/DDBJ whole genome shotgun (WGS) entry which is preliminary data.</text>
</comment>
<dbReference type="InterPro" id="IPR050553">
    <property type="entry name" value="Thioredoxin_ResA/DsbE_sf"/>
</dbReference>
<dbReference type="Pfam" id="PF13905">
    <property type="entry name" value="Thioredoxin_8"/>
    <property type="match status" value="1"/>
</dbReference>
<keyword evidence="2" id="KW-0201">Cytochrome c-type biogenesis</keyword>
<evidence type="ECO:0000313" key="7">
    <source>
        <dbReference type="Proteomes" id="UP001264980"/>
    </source>
</evidence>
<dbReference type="Proteomes" id="UP001264980">
    <property type="component" value="Unassembled WGS sequence"/>
</dbReference>
<sequence>MRNLFLATLLIGLNGIVFASKMNLTVTYDQAKASDSLFLEYHGTFFPQVLKPHLLTAVRRDDGTYRFSVDIEGPVRFSILKRIDESLSPSVSGITFSHDIILYEYYWQGEGDLTIDIKKRPGSAPQNNQPDYDFAYTFQGYRAQQHRAKALSDSAFHRTGSTRKEQANYLAPQAKKIRAGIAVLDSFKPVLTDGEYQLLKADIIYKNPLYKLRDLRVKLVAMSPEQKADALAQIDKYFDWGIDPQILAKSRSYLYYWFERWKLGQSSSGNKFDADALLDSLLVGQQSLLADRKITYVIALGQVKSNAYYLAQARGKIQDLDCINVLTSMDVRAEGKEMFDFELQNTSGKLVKLSDFKGKTVLIDFWYTGCGGCEQYYGKVLSNVEKELHGKDIEFISISMDRGKERWMKSIKSNQYTSEHATNLYTGGVGFRHEVATRYGISSFPTLIVVDKEGKIADFDSKDLHVLESDNLTAILKTISTR</sequence>
<evidence type="ECO:0000313" key="6">
    <source>
        <dbReference type="EMBL" id="MDR6809668.1"/>
    </source>
</evidence>
<feature type="domain" description="Thioredoxin" evidence="5">
    <location>
        <begin position="332"/>
        <end position="481"/>
    </location>
</feature>
<dbReference type="PROSITE" id="PS51352">
    <property type="entry name" value="THIOREDOXIN_2"/>
    <property type="match status" value="1"/>
</dbReference>
<comment type="subcellular location">
    <subcellularLocation>
        <location evidence="1">Cell envelope</location>
    </subcellularLocation>
</comment>